<dbReference type="Proteomes" id="UP001598138">
    <property type="component" value="Unassembled WGS sequence"/>
</dbReference>
<keyword evidence="4" id="KW-1185">Reference proteome</keyword>
<comment type="caution">
    <text evidence="3">The sequence shown here is derived from an EMBL/GenBank/DDBJ whole genome shotgun (WGS) entry which is preliminary data.</text>
</comment>
<evidence type="ECO:0000259" key="2">
    <source>
        <dbReference type="Pfam" id="PF13392"/>
    </source>
</evidence>
<dbReference type="RefSeq" id="WP_377982179.1">
    <property type="nucleotide sequence ID" value="NZ_JBBKXZ010000001.1"/>
</dbReference>
<reference evidence="3 4" key="1">
    <citation type="submission" date="2024-03" db="EMBL/GenBank/DDBJ databases">
        <title>Aquirufa genome sequencing.</title>
        <authorList>
            <person name="Pitt A."/>
            <person name="Hahn M.W."/>
        </authorList>
    </citation>
    <scope>NUCLEOTIDE SEQUENCE [LARGE SCALE GENOMIC DNA]</scope>
    <source>
        <strain evidence="3 4">OSTEICH-129V</strain>
    </source>
</reference>
<evidence type="ECO:0000313" key="4">
    <source>
        <dbReference type="Proteomes" id="UP001598138"/>
    </source>
</evidence>
<dbReference type="InterPro" id="IPR044925">
    <property type="entry name" value="His-Me_finger_sf"/>
</dbReference>
<dbReference type="InterPro" id="IPR010902">
    <property type="entry name" value="NUMOD4"/>
</dbReference>
<dbReference type="SUPFAM" id="SSF54060">
    <property type="entry name" value="His-Me finger endonucleases"/>
    <property type="match status" value="1"/>
</dbReference>
<feature type="domain" description="NUMOD4" evidence="1">
    <location>
        <begin position="10"/>
        <end position="49"/>
    </location>
</feature>
<dbReference type="Pfam" id="PF07463">
    <property type="entry name" value="NUMOD4"/>
    <property type="match status" value="1"/>
</dbReference>
<protein>
    <submittedName>
        <fullName evidence="3">HNH endonuclease</fullName>
    </submittedName>
</protein>
<feature type="domain" description="HNH nuclease" evidence="2">
    <location>
        <begin position="68"/>
        <end position="110"/>
    </location>
</feature>
<organism evidence="3 4">
    <name type="scientific">Aquirufa avitistagni</name>
    <dbReference type="NCBI Taxonomy" id="3104728"/>
    <lineage>
        <taxon>Bacteria</taxon>
        <taxon>Pseudomonadati</taxon>
        <taxon>Bacteroidota</taxon>
        <taxon>Cytophagia</taxon>
        <taxon>Cytophagales</taxon>
        <taxon>Flectobacillaceae</taxon>
        <taxon>Aquirufa</taxon>
    </lineage>
</organism>
<dbReference type="GO" id="GO:0004519">
    <property type="term" value="F:endonuclease activity"/>
    <property type="evidence" value="ECO:0007669"/>
    <property type="project" value="UniProtKB-KW"/>
</dbReference>
<dbReference type="Gene3D" id="1.10.10.60">
    <property type="entry name" value="Homeodomain-like"/>
    <property type="match status" value="1"/>
</dbReference>
<dbReference type="Gene3D" id="3.90.75.20">
    <property type="match status" value="1"/>
</dbReference>
<evidence type="ECO:0000259" key="1">
    <source>
        <dbReference type="Pfam" id="PF07463"/>
    </source>
</evidence>
<keyword evidence="3" id="KW-0540">Nuclease</keyword>
<gene>
    <name evidence="3" type="ORF">U0R10_02555</name>
</gene>
<dbReference type="InterPro" id="IPR003615">
    <property type="entry name" value="HNH_nuc"/>
</dbReference>
<sequence length="184" mass="21539">MYSTPTLRIEQWKRIQSPDWPIEIHVEISNFGRIKSFKSNPKGKIILGSCIQNYRSLNMRHQGNSINRYVHKMVAELFIPRTNPEATFVIHRDFDKKNNHVANLDWVTRDALTAHNLRNPAILQKKMPLRTKNYKLSIAQVLLIKQMLRTGKNRIKMIAKQFGVTSTQVNRIKNGSNWKQVHLK</sequence>
<proteinExistence type="predicted"/>
<accession>A0ABW6DCF8</accession>
<name>A0ABW6DCF8_9BACT</name>
<keyword evidence="3" id="KW-0378">Hydrolase</keyword>
<keyword evidence="3" id="KW-0255">Endonuclease</keyword>
<evidence type="ECO:0000313" key="3">
    <source>
        <dbReference type="EMBL" id="MFD3393493.1"/>
    </source>
</evidence>
<dbReference type="Pfam" id="PF13392">
    <property type="entry name" value="HNH_3"/>
    <property type="match status" value="1"/>
</dbReference>
<dbReference type="EMBL" id="JBBKXZ010000001">
    <property type="protein sequence ID" value="MFD3393493.1"/>
    <property type="molecule type" value="Genomic_DNA"/>
</dbReference>